<gene>
    <name evidence="8" type="primary">yccX</name>
    <name evidence="8" type="ORF">Pan14r_07070</name>
</gene>
<feature type="compositionally biased region" description="Basic and acidic residues" evidence="6">
    <location>
        <begin position="83"/>
        <end position="94"/>
    </location>
</feature>
<feature type="region of interest" description="Disordered" evidence="6">
    <location>
        <begin position="83"/>
        <end position="104"/>
    </location>
</feature>
<dbReference type="EC" id="3.6.1.7" evidence="2 4"/>
<dbReference type="AlphaFoldDB" id="A0A5C5Y4Y2"/>
<dbReference type="SUPFAM" id="SSF54975">
    <property type="entry name" value="Acylphosphatase/BLUF domain-like"/>
    <property type="match status" value="1"/>
</dbReference>
<dbReference type="InterPro" id="IPR020456">
    <property type="entry name" value="Acylphosphatase"/>
</dbReference>
<evidence type="ECO:0000256" key="6">
    <source>
        <dbReference type="SAM" id="MobiDB-lite"/>
    </source>
</evidence>
<comment type="similarity">
    <text evidence="1 5">Belongs to the acylphosphatase family.</text>
</comment>
<evidence type="ECO:0000256" key="5">
    <source>
        <dbReference type="RuleBase" id="RU004168"/>
    </source>
</evidence>
<dbReference type="PANTHER" id="PTHR47268">
    <property type="entry name" value="ACYLPHOSPHATASE"/>
    <property type="match status" value="1"/>
</dbReference>
<feature type="active site" evidence="4">
    <location>
        <position position="51"/>
    </location>
</feature>
<dbReference type="GO" id="GO:0003998">
    <property type="term" value="F:acylphosphatase activity"/>
    <property type="evidence" value="ECO:0007669"/>
    <property type="project" value="UniProtKB-EC"/>
</dbReference>
<evidence type="ECO:0000256" key="1">
    <source>
        <dbReference type="ARBA" id="ARBA00005614"/>
    </source>
</evidence>
<protein>
    <recommendedName>
        <fullName evidence="2 4">acylphosphatase</fullName>
        <ecNumber evidence="2 4">3.6.1.7</ecNumber>
    </recommendedName>
</protein>
<comment type="catalytic activity">
    <reaction evidence="3 4">
        <text>an acyl phosphate + H2O = a carboxylate + phosphate + H(+)</text>
        <dbReference type="Rhea" id="RHEA:14965"/>
        <dbReference type="ChEBI" id="CHEBI:15377"/>
        <dbReference type="ChEBI" id="CHEBI:15378"/>
        <dbReference type="ChEBI" id="CHEBI:29067"/>
        <dbReference type="ChEBI" id="CHEBI:43474"/>
        <dbReference type="ChEBI" id="CHEBI:59918"/>
        <dbReference type="EC" id="3.6.1.7"/>
    </reaction>
</comment>
<evidence type="ECO:0000313" key="9">
    <source>
        <dbReference type="Proteomes" id="UP000317238"/>
    </source>
</evidence>
<comment type="caution">
    <text evidence="8">The sequence shown here is derived from an EMBL/GenBank/DDBJ whole genome shotgun (WGS) entry which is preliminary data.</text>
</comment>
<name>A0A5C5Y4Y2_9PLAN</name>
<reference evidence="8 9" key="1">
    <citation type="submission" date="2019-02" db="EMBL/GenBank/DDBJ databases">
        <title>Deep-cultivation of Planctomycetes and their phenomic and genomic characterization uncovers novel biology.</title>
        <authorList>
            <person name="Wiegand S."/>
            <person name="Jogler M."/>
            <person name="Boedeker C."/>
            <person name="Pinto D."/>
            <person name="Vollmers J."/>
            <person name="Rivas-Marin E."/>
            <person name="Kohn T."/>
            <person name="Peeters S.H."/>
            <person name="Heuer A."/>
            <person name="Rast P."/>
            <person name="Oberbeckmann S."/>
            <person name="Bunk B."/>
            <person name="Jeske O."/>
            <person name="Meyerdierks A."/>
            <person name="Storesund J.E."/>
            <person name="Kallscheuer N."/>
            <person name="Luecker S."/>
            <person name="Lage O.M."/>
            <person name="Pohl T."/>
            <person name="Merkel B.J."/>
            <person name="Hornburger P."/>
            <person name="Mueller R.-W."/>
            <person name="Bruemmer F."/>
            <person name="Labrenz M."/>
            <person name="Spormann A.M."/>
            <person name="Op Den Camp H."/>
            <person name="Overmann J."/>
            <person name="Amann R."/>
            <person name="Jetten M.S.M."/>
            <person name="Mascher T."/>
            <person name="Medema M.H."/>
            <person name="Devos D.P."/>
            <person name="Kaster A.-K."/>
            <person name="Ovreas L."/>
            <person name="Rohde M."/>
            <person name="Galperin M.Y."/>
            <person name="Jogler C."/>
        </authorList>
    </citation>
    <scope>NUCLEOTIDE SEQUENCE [LARGE SCALE GENOMIC DNA]</scope>
    <source>
        <strain evidence="8 9">Pan14r</strain>
    </source>
</reference>
<dbReference type="RefSeq" id="WP_146438326.1">
    <property type="nucleotide sequence ID" value="NZ_SJPL01000001.1"/>
</dbReference>
<evidence type="ECO:0000256" key="4">
    <source>
        <dbReference type="PROSITE-ProRule" id="PRU00520"/>
    </source>
</evidence>
<keyword evidence="4 8" id="KW-0378">Hydrolase</keyword>
<dbReference type="PANTHER" id="PTHR47268:SF4">
    <property type="entry name" value="ACYLPHOSPHATASE"/>
    <property type="match status" value="1"/>
</dbReference>
<dbReference type="InterPro" id="IPR036046">
    <property type="entry name" value="Acylphosphatase-like_dom_sf"/>
</dbReference>
<dbReference type="PROSITE" id="PS00151">
    <property type="entry name" value="ACYLPHOSPHATASE_2"/>
    <property type="match status" value="1"/>
</dbReference>
<dbReference type="InterPro" id="IPR001792">
    <property type="entry name" value="Acylphosphatase-like_dom"/>
</dbReference>
<proteinExistence type="inferred from homology"/>
<dbReference type="Pfam" id="PF00708">
    <property type="entry name" value="Acylphosphatase"/>
    <property type="match status" value="1"/>
</dbReference>
<feature type="active site" evidence="4">
    <location>
        <position position="33"/>
    </location>
</feature>
<dbReference type="Gene3D" id="3.30.70.100">
    <property type="match status" value="1"/>
</dbReference>
<organism evidence="8 9">
    <name type="scientific">Crateriforma conspicua</name>
    <dbReference type="NCBI Taxonomy" id="2527996"/>
    <lineage>
        <taxon>Bacteria</taxon>
        <taxon>Pseudomonadati</taxon>
        <taxon>Planctomycetota</taxon>
        <taxon>Planctomycetia</taxon>
        <taxon>Planctomycetales</taxon>
        <taxon>Planctomycetaceae</taxon>
        <taxon>Crateriforma</taxon>
    </lineage>
</organism>
<keyword evidence="9" id="KW-1185">Reference proteome</keyword>
<dbReference type="InterPro" id="IPR017968">
    <property type="entry name" value="Acylphosphatase_CS"/>
</dbReference>
<dbReference type="EMBL" id="SJPL01000001">
    <property type="protein sequence ID" value="TWT68462.1"/>
    <property type="molecule type" value="Genomic_DNA"/>
</dbReference>
<evidence type="ECO:0000256" key="2">
    <source>
        <dbReference type="ARBA" id="ARBA00012150"/>
    </source>
</evidence>
<dbReference type="OrthoDB" id="9808093at2"/>
<feature type="domain" description="Acylphosphatase-like" evidence="7">
    <location>
        <begin position="18"/>
        <end position="104"/>
    </location>
</feature>
<evidence type="ECO:0000256" key="3">
    <source>
        <dbReference type="ARBA" id="ARBA00047645"/>
    </source>
</evidence>
<accession>A0A5C5Y4Y2</accession>
<dbReference type="Proteomes" id="UP000317238">
    <property type="component" value="Unassembled WGS sequence"/>
</dbReference>
<evidence type="ECO:0000313" key="8">
    <source>
        <dbReference type="EMBL" id="TWT68462.1"/>
    </source>
</evidence>
<sequence>MAASSDGRGPRVDDRSRRVVVTYRGHVQGVGFRATAVHCARGLAVDGFVQNLPNGDVRMDVQGPRGDVDELMRRIGMEMSGRIDDTLVDPRDAMPPRNGFRIRY</sequence>
<evidence type="ECO:0000259" key="7">
    <source>
        <dbReference type="PROSITE" id="PS51160"/>
    </source>
</evidence>
<dbReference type="PROSITE" id="PS51160">
    <property type="entry name" value="ACYLPHOSPHATASE_3"/>
    <property type="match status" value="1"/>
</dbReference>